<organism evidence="2 3">
    <name type="scientific">Daphnia pulex</name>
    <name type="common">Water flea</name>
    <dbReference type="NCBI Taxonomy" id="6669"/>
    <lineage>
        <taxon>Eukaryota</taxon>
        <taxon>Metazoa</taxon>
        <taxon>Ecdysozoa</taxon>
        <taxon>Arthropoda</taxon>
        <taxon>Crustacea</taxon>
        <taxon>Branchiopoda</taxon>
        <taxon>Diplostraca</taxon>
        <taxon>Cladocera</taxon>
        <taxon>Anomopoda</taxon>
        <taxon>Daphniidae</taxon>
        <taxon>Daphnia</taxon>
    </lineage>
</organism>
<evidence type="ECO:0000313" key="2">
    <source>
        <dbReference type="EMBL" id="EFX89787.1"/>
    </source>
</evidence>
<reference evidence="2 3" key="1">
    <citation type="journal article" date="2011" name="Science">
        <title>The ecoresponsive genome of Daphnia pulex.</title>
        <authorList>
            <person name="Colbourne J.K."/>
            <person name="Pfrender M.E."/>
            <person name="Gilbert D."/>
            <person name="Thomas W.K."/>
            <person name="Tucker A."/>
            <person name="Oakley T.H."/>
            <person name="Tokishita S."/>
            <person name="Aerts A."/>
            <person name="Arnold G.J."/>
            <person name="Basu M.K."/>
            <person name="Bauer D.J."/>
            <person name="Caceres C.E."/>
            <person name="Carmel L."/>
            <person name="Casola C."/>
            <person name="Choi J.H."/>
            <person name="Detter J.C."/>
            <person name="Dong Q."/>
            <person name="Dusheyko S."/>
            <person name="Eads B.D."/>
            <person name="Frohlich T."/>
            <person name="Geiler-Samerotte K.A."/>
            <person name="Gerlach D."/>
            <person name="Hatcher P."/>
            <person name="Jogdeo S."/>
            <person name="Krijgsveld J."/>
            <person name="Kriventseva E.V."/>
            <person name="Kultz D."/>
            <person name="Laforsch C."/>
            <person name="Lindquist E."/>
            <person name="Lopez J."/>
            <person name="Manak J.R."/>
            <person name="Muller J."/>
            <person name="Pangilinan J."/>
            <person name="Patwardhan R.P."/>
            <person name="Pitluck S."/>
            <person name="Pritham E.J."/>
            <person name="Rechtsteiner A."/>
            <person name="Rho M."/>
            <person name="Rogozin I.B."/>
            <person name="Sakarya O."/>
            <person name="Salamov A."/>
            <person name="Schaack S."/>
            <person name="Shapiro H."/>
            <person name="Shiga Y."/>
            <person name="Skalitzky C."/>
            <person name="Smith Z."/>
            <person name="Souvorov A."/>
            <person name="Sung W."/>
            <person name="Tang Z."/>
            <person name="Tsuchiya D."/>
            <person name="Tu H."/>
            <person name="Vos H."/>
            <person name="Wang M."/>
            <person name="Wolf Y.I."/>
            <person name="Yamagata H."/>
            <person name="Yamada T."/>
            <person name="Ye Y."/>
            <person name="Shaw J.R."/>
            <person name="Andrews J."/>
            <person name="Crease T.J."/>
            <person name="Tang H."/>
            <person name="Lucas S.M."/>
            <person name="Robertson H.M."/>
            <person name="Bork P."/>
            <person name="Koonin E.V."/>
            <person name="Zdobnov E.M."/>
            <person name="Grigoriev I.V."/>
            <person name="Lynch M."/>
            <person name="Boore J.L."/>
        </authorList>
    </citation>
    <scope>NUCLEOTIDE SEQUENCE [LARGE SCALE GENOMIC DNA]</scope>
</reference>
<feature type="region of interest" description="Disordered" evidence="1">
    <location>
        <begin position="18"/>
        <end position="59"/>
    </location>
</feature>
<dbReference type="Proteomes" id="UP000000305">
    <property type="component" value="Unassembled WGS sequence"/>
</dbReference>
<name>E9FSP8_DAPPU</name>
<gene>
    <name evidence="2" type="ORF">DAPPUDRAFT_94669</name>
</gene>
<dbReference type="KEGG" id="dpx:DAPPUDRAFT_94669"/>
<feature type="compositionally biased region" description="Low complexity" evidence="1">
    <location>
        <begin position="21"/>
        <end position="59"/>
    </location>
</feature>
<keyword evidence="3" id="KW-1185">Reference proteome</keyword>
<dbReference type="HOGENOM" id="CLU_1154145_0_0_1"/>
<protein>
    <submittedName>
        <fullName evidence="2">Uncharacterized protein</fullName>
    </submittedName>
</protein>
<dbReference type="EMBL" id="GL732524">
    <property type="protein sequence ID" value="EFX89787.1"/>
    <property type="molecule type" value="Genomic_DNA"/>
</dbReference>
<accession>E9FSP8</accession>
<dbReference type="AlphaFoldDB" id="E9FSP8"/>
<evidence type="ECO:0000313" key="3">
    <source>
        <dbReference type="Proteomes" id="UP000000305"/>
    </source>
</evidence>
<sequence>RATLQDWVLRIYGTKTDPVRTARSSPSSSNSTNNNNNLALPTTTQSSIRPSSGPLSALTSSSSLMTTAAAMTAKTPSLTETPTLLLDATLAEWNVAVYGTKDSPDSRAAISLAPTAAPPTLLPTVTVQPPTPRVLEKEVTTRLQPPSTSAATVSAAGDWLDKSTIHQNNLEQNNARASSLPNGGHLPEPVTVLSSSSGGARVGCRPGHWDSASAVCLSTCLALVTLLVSDDRLIPWTRLFR</sequence>
<proteinExistence type="predicted"/>
<feature type="non-terminal residue" evidence="2">
    <location>
        <position position="241"/>
    </location>
</feature>
<evidence type="ECO:0000256" key="1">
    <source>
        <dbReference type="SAM" id="MobiDB-lite"/>
    </source>
</evidence>
<dbReference type="InParanoid" id="E9FSP8"/>